<evidence type="ECO:0000313" key="3">
    <source>
        <dbReference type="Proteomes" id="UP001630127"/>
    </source>
</evidence>
<name>A0ABD3AFU9_9GENT</name>
<dbReference type="Gene3D" id="4.10.60.10">
    <property type="entry name" value="Zinc finger, CCHC-type"/>
    <property type="match status" value="1"/>
</dbReference>
<reference evidence="2 3" key="1">
    <citation type="submission" date="2024-11" db="EMBL/GenBank/DDBJ databases">
        <title>A near-complete genome assembly of Cinchona calisaya.</title>
        <authorList>
            <person name="Lian D.C."/>
            <person name="Zhao X.W."/>
            <person name="Wei L."/>
        </authorList>
    </citation>
    <scope>NUCLEOTIDE SEQUENCE [LARGE SCALE GENOMIC DNA]</scope>
    <source>
        <tissue evidence="2">Nenye</tissue>
    </source>
</reference>
<feature type="domain" description="CCHC-type" evidence="1">
    <location>
        <begin position="157"/>
        <end position="173"/>
    </location>
</feature>
<dbReference type="EMBL" id="JBJUIK010000004">
    <property type="protein sequence ID" value="KAL3530514.1"/>
    <property type="molecule type" value="Genomic_DNA"/>
</dbReference>
<dbReference type="Proteomes" id="UP001630127">
    <property type="component" value="Unassembled WGS sequence"/>
</dbReference>
<evidence type="ECO:0000259" key="1">
    <source>
        <dbReference type="SMART" id="SM00343"/>
    </source>
</evidence>
<protein>
    <recommendedName>
        <fullName evidence="1">CCHC-type domain-containing protein</fullName>
    </recommendedName>
</protein>
<organism evidence="2 3">
    <name type="scientific">Cinchona calisaya</name>
    <dbReference type="NCBI Taxonomy" id="153742"/>
    <lineage>
        <taxon>Eukaryota</taxon>
        <taxon>Viridiplantae</taxon>
        <taxon>Streptophyta</taxon>
        <taxon>Embryophyta</taxon>
        <taxon>Tracheophyta</taxon>
        <taxon>Spermatophyta</taxon>
        <taxon>Magnoliopsida</taxon>
        <taxon>eudicotyledons</taxon>
        <taxon>Gunneridae</taxon>
        <taxon>Pentapetalae</taxon>
        <taxon>asterids</taxon>
        <taxon>lamiids</taxon>
        <taxon>Gentianales</taxon>
        <taxon>Rubiaceae</taxon>
        <taxon>Cinchonoideae</taxon>
        <taxon>Cinchoneae</taxon>
        <taxon>Cinchona</taxon>
    </lineage>
</organism>
<dbReference type="SMART" id="SM00343">
    <property type="entry name" value="ZnF_C2HC"/>
    <property type="match status" value="3"/>
</dbReference>
<dbReference type="AlphaFoldDB" id="A0ABD3AFU9"/>
<keyword evidence="3" id="KW-1185">Reference proteome</keyword>
<sequence length="200" mass="21467">MLSRAGKVRMTCTSCHIVGHTIRKCPQRTNPEDSSVIQSLNMKKCSKCHLYGHNLRTCPWIAGGSNSGGTAATSVATGSAGDKYGDASTIASASVAFEVDTGNAATDVAVSQATTSIPTTTVAVSQAFEVYNSNGLPSIVAASSSVAINPLPKRNMRCYFCHALGHNKETCTTPQAISWRETRVNFREDHHFLRMEQQKK</sequence>
<feature type="domain" description="CCHC-type" evidence="1">
    <location>
        <begin position="44"/>
        <end position="60"/>
    </location>
</feature>
<proteinExistence type="predicted"/>
<gene>
    <name evidence="2" type="ORF">ACH5RR_009836</name>
</gene>
<accession>A0ABD3AFU9</accession>
<feature type="domain" description="CCHC-type" evidence="1">
    <location>
        <begin position="11"/>
        <end position="27"/>
    </location>
</feature>
<comment type="caution">
    <text evidence="2">The sequence shown here is derived from an EMBL/GenBank/DDBJ whole genome shotgun (WGS) entry which is preliminary data.</text>
</comment>
<evidence type="ECO:0000313" key="2">
    <source>
        <dbReference type="EMBL" id="KAL3530514.1"/>
    </source>
</evidence>
<dbReference type="InterPro" id="IPR001878">
    <property type="entry name" value="Znf_CCHC"/>
</dbReference>